<organism evidence="2 3">
    <name type="scientific">Nocardioides silvaticus</name>
    <dbReference type="NCBI Taxonomy" id="2201891"/>
    <lineage>
        <taxon>Bacteria</taxon>
        <taxon>Bacillati</taxon>
        <taxon>Actinomycetota</taxon>
        <taxon>Actinomycetes</taxon>
        <taxon>Propionibacteriales</taxon>
        <taxon>Nocardioidaceae</taxon>
        <taxon>Nocardioides</taxon>
    </lineage>
</organism>
<sequence>MGKFLLVVLVFAVVTYLVTRALQQRGPGERPTLQRPKPPRRPSPPPRMVAPDDDEDFLRDLDRKRLNPPDDA</sequence>
<dbReference type="Proteomes" id="UP000245507">
    <property type="component" value="Unassembled WGS sequence"/>
</dbReference>
<evidence type="ECO:0000313" key="2">
    <source>
        <dbReference type="EMBL" id="PWN01952.1"/>
    </source>
</evidence>
<gene>
    <name evidence="2" type="ORF">DJ010_15530</name>
</gene>
<reference evidence="2 3" key="1">
    <citation type="submission" date="2018-05" db="EMBL/GenBank/DDBJ databases">
        <title>Nocardioides silvaticus genome.</title>
        <authorList>
            <person name="Li C."/>
            <person name="Wang G."/>
        </authorList>
    </citation>
    <scope>NUCLEOTIDE SEQUENCE [LARGE SCALE GENOMIC DNA]</scope>
    <source>
        <strain evidence="2 3">CCTCC AB 2018079</strain>
    </source>
</reference>
<dbReference type="AlphaFoldDB" id="A0A316TI14"/>
<feature type="region of interest" description="Disordered" evidence="1">
    <location>
        <begin position="22"/>
        <end position="72"/>
    </location>
</feature>
<comment type="caution">
    <text evidence="2">The sequence shown here is derived from an EMBL/GenBank/DDBJ whole genome shotgun (WGS) entry which is preliminary data.</text>
</comment>
<evidence type="ECO:0000256" key="1">
    <source>
        <dbReference type="SAM" id="MobiDB-lite"/>
    </source>
</evidence>
<name>A0A316TI14_9ACTN</name>
<keyword evidence="3" id="KW-1185">Reference proteome</keyword>
<protein>
    <submittedName>
        <fullName evidence="2">Uncharacterized protein</fullName>
    </submittedName>
</protein>
<dbReference type="EMBL" id="QGDD01000007">
    <property type="protein sequence ID" value="PWN01952.1"/>
    <property type="molecule type" value="Genomic_DNA"/>
</dbReference>
<evidence type="ECO:0000313" key="3">
    <source>
        <dbReference type="Proteomes" id="UP000245507"/>
    </source>
</evidence>
<accession>A0A316TI14</accession>
<proteinExistence type="predicted"/>
<dbReference type="RefSeq" id="WP_109695377.1">
    <property type="nucleotide sequence ID" value="NZ_QGDD01000007.1"/>
</dbReference>
<feature type="compositionally biased region" description="Basic and acidic residues" evidence="1">
    <location>
        <begin position="58"/>
        <end position="72"/>
    </location>
</feature>